<dbReference type="SMART" id="SM00901">
    <property type="entry name" value="FRG"/>
    <property type="match status" value="1"/>
</dbReference>
<accession>A0A2C4PW92</accession>
<dbReference type="AlphaFoldDB" id="A0A2C4PW92"/>
<name>A0A2C4PW92_9BACI</name>
<evidence type="ECO:0000313" key="3">
    <source>
        <dbReference type="Proteomes" id="UP000223364"/>
    </source>
</evidence>
<organism evidence="2 3">
    <name type="scientific">Bacillus wiedmannii</name>
    <dbReference type="NCBI Taxonomy" id="1890302"/>
    <lineage>
        <taxon>Bacteria</taxon>
        <taxon>Bacillati</taxon>
        <taxon>Bacillota</taxon>
        <taxon>Bacilli</taxon>
        <taxon>Bacillales</taxon>
        <taxon>Bacillaceae</taxon>
        <taxon>Bacillus</taxon>
        <taxon>Bacillus cereus group</taxon>
    </lineage>
</organism>
<evidence type="ECO:0000313" key="2">
    <source>
        <dbReference type="EMBL" id="PHD62944.1"/>
    </source>
</evidence>
<feature type="domain" description="FRG" evidence="1">
    <location>
        <begin position="27"/>
        <end position="120"/>
    </location>
</feature>
<dbReference type="EMBL" id="NUSP01000004">
    <property type="protein sequence ID" value="PHD62944.1"/>
    <property type="molecule type" value="Genomic_DNA"/>
</dbReference>
<dbReference type="RefSeq" id="WP_098815031.1">
    <property type="nucleotide sequence ID" value="NZ_NUSP01000004.1"/>
</dbReference>
<protein>
    <submittedName>
        <fullName evidence="2">FRG domain-containing protein</fullName>
    </submittedName>
</protein>
<evidence type="ECO:0000259" key="1">
    <source>
        <dbReference type="SMART" id="SM00901"/>
    </source>
</evidence>
<dbReference type="Proteomes" id="UP000223364">
    <property type="component" value="Unassembled WGS sequence"/>
</dbReference>
<reference evidence="2 3" key="1">
    <citation type="submission" date="2017-09" db="EMBL/GenBank/DDBJ databases">
        <title>Large-scale bioinformatics analysis of Bacillus genomes uncovers conserved roles of natural products in bacterial physiology.</title>
        <authorList>
            <consortium name="Agbiome Team Llc"/>
            <person name="Bleich R.M."/>
            <person name="Grubbs K.J."/>
            <person name="Santa Maria K.C."/>
            <person name="Allen S.E."/>
            <person name="Farag S."/>
            <person name="Shank E.A."/>
            <person name="Bowers A."/>
        </authorList>
    </citation>
    <scope>NUCLEOTIDE SEQUENCE [LARGE SCALE GENOMIC DNA]</scope>
    <source>
        <strain evidence="2 3">AFS044295</strain>
    </source>
</reference>
<dbReference type="InterPro" id="IPR014966">
    <property type="entry name" value="FRG-dom"/>
</dbReference>
<dbReference type="Pfam" id="PF08867">
    <property type="entry name" value="FRG"/>
    <property type="match status" value="1"/>
</dbReference>
<proteinExistence type="predicted"/>
<gene>
    <name evidence="2" type="ORF">COF57_04965</name>
</gene>
<sequence>MNRIVNRATDQANSIIEFYNIIDRYKRYENIFYRGQDAKYESITSSVSRGTFLPYEHNIYHDTINIKPTEFNALKYPIEHLAKLQHYGFPTRLIDVTIDPLVALYFAVQDTETVDDALIFVYIQNSEELHSKHIRLLSLLATLKEYNIEIIQREYQIVYNENISTIEILQLAPKTVFINYTKGLEQSNTRLLNQSGTFAICGNKTTNEEIHPELVPLDHVHPITTIKIPYEFKATIKHDLEQYGINQTLIYPELESVSRYIRGKYSDMHSAEISIEDAYAIFEEADASTGFAKRVSLKLILKKPLPLVQIKRVAIKVFEEYKLKNDVITIFIAKSKEDCKRINWVLRAQ</sequence>
<comment type="caution">
    <text evidence="2">The sequence shown here is derived from an EMBL/GenBank/DDBJ whole genome shotgun (WGS) entry which is preliminary data.</text>
</comment>